<comment type="caution">
    <text evidence="2">The sequence shown here is derived from an EMBL/GenBank/DDBJ whole genome shotgun (WGS) entry which is preliminary data.</text>
</comment>
<evidence type="ECO:0000313" key="2">
    <source>
        <dbReference type="EMBL" id="MXS25302.1"/>
    </source>
</evidence>
<evidence type="ECO:0000256" key="1">
    <source>
        <dbReference type="SAM" id="Phobius"/>
    </source>
</evidence>
<accession>A0A6I4XJN5</accession>
<dbReference type="Pfam" id="PF16938">
    <property type="entry name" value="Phage_holin_Dp1"/>
    <property type="match status" value="1"/>
</dbReference>
<name>A0A6I4XJN5_ENTGA</name>
<organism evidence="2 3">
    <name type="scientific">Enterococcus gallinarum</name>
    <dbReference type="NCBI Taxonomy" id="1353"/>
    <lineage>
        <taxon>Bacteria</taxon>
        <taxon>Bacillati</taxon>
        <taxon>Bacillota</taxon>
        <taxon>Bacilli</taxon>
        <taxon>Lactobacillales</taxon>
        <taxon>Enterococcaceae</taxon>
        <taxon>Enterococcus</taxon>
    </lineage>
</organism>
<sequence>MKMTNEQYDLAKKIITQWSPALGVLIAGIATLYDFDATKIVGVISLVTAFAGVVLGVSSNNYNYKDYGDGQEFTDQKE</sequence>
<feature type="transmembrane region" description="Helical" evidence="1">
    <location>
        <begin position="15"/>
        <end position="33"/>
    </location>
</feature>
<feature type="transmembrane region" description="Helical" evidence="1">
    <location>
        <begin position="40"/>
        <end position="58"/>
    </location>
</feature>
<dbReference type="Proteomes" id="UP000439965">
    <property type="component" value="Unassembled WGS sequence"/>
</dbReference>
<gene>
    <name evidence="2" type="ORF">GTI89_04315</name>
</gene>
<keyword evidence="1" id="KW-0472">Membrane</keyword>
<dbReference type="AlphaFoldDB" id="A0A6I4XJN5"/>
<proteinExistence type="predicted"/>
<protein>
    <submittedName>
        <fullName evidence="2">Holin</fullName>
    </submittedName>
</protein>
<keyword evidence="1" id="KW-1133">Transmembrane helix</keyword>
<dbReference type="EMBL" id="WVTI01000002">
    <property type="protein sequence ID" value="MXS25302.1"/>
    <property type="molecule type" value="Genomic_DNA"/>
</dbReference>
<keyword evidence="1" id="KW-0812">Transmembrane</keyword>
<dbReference type="RefSeq" id="WP_160805790.1">
    <property type="nucleotide sequence ID" value="NZ_WVTI01000002.1"/>
</dbReference>
<reference evidence="2 3" key="1">
    <citation type="submission" date="2019-04" db="EMBL/GenBank/DDBJ databases">
        <title>Step-wise assembly of the neonatal virome modulated by breast feeding.</title>
        <authorList>
            <person name="Liang G."/>
            <person name="Bushman F."/>
        </authorList>
    </citation>
    <scope>NUCLEOTIDE SEQUENCE [LARGE SCALE GENOMIC DNA]</scope>
    <source>
        <strain evidence="2 3">E3404</strain>
    </source>
</reference>
<dbReference type="InterPro" id="IPR031612">
    <property type="entry name" value="Phage_holin_Dp1"/>
</dbReference>
<evidence type="ECO:0000313" key="3">
    <source>
        <dbReference type="Proteomes" id="UP000439965"/>
    </source>
</evidence>